<feature type="binding site" evidence="2">
    <location>
        <position position="158"/>
    </location>
    <ligand>
        <name>Mn(2+)</name>
        <dbReference type="ChEBI" id="CHEBI:29035"/>
        <label>2</label>
    </ligand>
</feature>
<dbReference type="AlphaFoldDB" id="A0A4Y8ASR8"/>
<organism evidence="4 5">
    <name type="scientific">Gramella jeungdoensis</name>
    <dbReference type="NCBI Taxonomy" id="708091"/>
    <lineage>
        <taxon>Bacteria</taxon>
        <taxon>Pseudomonadati</taxon>
        <taxon>Bacteroidota</taxon>
        <taxon>Flavobacteriia</taxon>
        <taxon>Flavobacteriales</taxon>
        <taxon>Flavobacteriaceae</taxon>
        <taxon>Christiangramia</taxon>
    </lineage>
</organism>
<dbReference type="Pfam" id="PF01546">
    <property type="entry name" value="Peptidase_M20"/>
    <property type="match status" value="1"/>
</dbReference>
<gene>
    <name evidence="4" type="ORF">E2488_09545</name>
</gene>
<dbReference type="Gene3D" id="3.30.70.360">
    <property type="match status" value="1"/>
</dbReference>
<feature type="domain" description="Peptidase M20 dimerisation" evidence="3">
    <location>
        <begin position="181"/>
        <end position="277"/>
    </location>
</feature>
<evidence type="ECO:0000259" key="3">
    <source>
        <dbReference type="Pfam" id="PF07687"/>
    </source>
</evidence>
<dbReference type="GO" id="GO:0046872">
    <property type="term" value="F:metal ion binding"/>
    <property type="evidence" value="ECO:0007669"/>
    <property type="project" value="UniProtKB-KW"/>
</dbReference>
<keyword evidence="5" id="KW-1185">Reference proteome</keyword>
<protein>
    <submittedName>
        <fullName evidence="4">Amidohydrolase</fullName>
    </submittedName>
</protein>
<dbReference type="RefSeq" id="WP_134248118.1">
    <property type="nucleotide sequence ID" value="NZ_SNQI01000003.1"/>
</dbReference>
<feature type="binding site" evidence="2">
    <location>
        <position position="353"/>
    </location>
    <ligand>
        <name>Mn(2+)</name>
        <dbReference type="ChEBI" id="CHEBI:29035"/>
        <label>2</label>
    </ligand>
</feature>
<dbReference type="Proteomes" id="UP000298517">
    <property type="component" value="Unassembled WGS sequence"/>
</dbReference>
<evidence type="ECO:0000256" key="1">
    <source>
        <dbReference type="ARBA" id="ARBA00022801"/>
    </source>
</evidence>
<dbReference type="Gene3D" id="3.40.630.10">
    <property type="entry name" value="Zn peptidases"/>
    <property type="match status" value="1"/>
</dbReference>
<evidence type="ECO:0000313" key="4">
    <source>
        <dbReference type="EMBL" id="TEW73718.1"/>
    </source>
</evidence>
<evidence type="ECO:0000256" key="2">
    <source>
        <dbReference type="PIRSR" id="PIRSR005962-1"/>
    </source>
</evidence>
<dbReference type="InterPro" id="IPR036264">
    <property type="entry name" value="Bact_exopeptidase_dim_dom"/>
</dbReference>
<feature type="binding site" evidence="2">
    <location>
        <position position="132"/>
    </location>
    <ligand>
        <name>Mn(2+)</name>
        <dbReference type="ChEBI" id="CHEBI:29035"/>
        <label>2</label>
    </ligand>
</feature>
<comment type="cofactor">
    <cofactor evidence="2">
        <name>Mn(2+)</name>
        <dbReference type="ChEBI" id="CHEBI:29035"/>
    </cofactor>
    <text evidence="2">The Mn(2+) ion enhances activity.</text>
</comment>
<proteinExistence type="predicted"/>
<reference evidence="4 5" key="1">
    <citation type="journal article" date="2011" name="J. Microbiol.">
        <title>Gramella jeungdoensis sp. nov., isolated from a solar saltern in Korea.</title>
        <authorList>
            <person name="Joung Y."/>
            <person name="Kim H."/>
            <person name="Jang T."/>
            <person name="Ahn T.S."/>
            <person name="Joh K."/>
        </authorList>
    </citation>
    <scope>NUCLEOTIDE SEQUENCE [LARGE SCALE GENOMIC DNA]</scope>
    <source>
        <strain evidence="4 5">KCTC 23123</strain>
    </source>
</reference>
<dbReference type="PANTHER" id="PTHR11014">
    <property type="entry name" value="PEPTIDASE M20 FAMILY MEMBER"/>
    <property type="match status" value="1"/>
</dbReference>
<dbReference type="NCBIfam" id="TIGR01891">
    <property type="entry name" value="amidohydrolases"/>
    <property type="match status" value="1"/>
</dbReference>
<sequence length="380" mass="42379">MDDALIQELILLRKKLHANPELSGKETNTSKVIYTFLKTCNPTQIITKVGGYGVLAIFDSKKSGDTILFRSDIDALPISEINNFKHASLNSGISHKCGHDGHTCVLLGFAKLLSKNPPRKGKIILLFQPAEETGEGAQKVINDPKFEHIKPNFVFAFHNIPEIPLHQIILKKNSFTAAVKSIIIKIHGKNAHAAEPEKGTNPALAIAEIIQKFETFSNNKPQLEDFSLITPIHINMGAIAYGTSAGYGELRFTLRTWTQEKIEALTLTILNTLKEISTKYNVKIENEWTEEFSATKNNNEAINTIILAAKNKNLEIIFKKEPFKFGEDFGLFTQKFKGAMFGIGAGTKCKPLHNPEYDFPDKILPTAIKLFHQISLQLLN</sequence>
<keyword evidence="1 4" id="KW-0378">Hydrolase</keyword>
<feature type="binding site" evidence="2">
    <location>
        <position position="97"/>
    </location>
    <ligand>
        <name>Mn(2+)</name>
        <dbReference type="ChEBI" id="CHEBI:29035"/>
        <label>2</label>
    </ligand>
</feature>
<dbReference type="InterPro" id="IPR017439">
    <property type="entry name" value="Amidohydrolase"/>
</dbReference>
<accession>A0A4Y8ASR8</accession>
<dbReference type="SUPFAM" id="SSF53187">
    <property type="entry name" value="Zn-dependent exopeptidases"/>
    <property type="match status" value="1"/>
</dbReference>
<dbReference type="OrthoDB" id="9776731at2"/>
<keyword evidence="2" id="KW-0464">Manganese</keyword>
<dbReference type="InterPro" id="IPR011650">
    <property type="entry name" value="Peptidase_M20_dimer"/>
</dbReference>
<dbReference type="EMBL" id="SNQI01000003">
    <property type="protein sequence ID" value="TEW73718.1"/>
    <property type="molecule type" value="Genomic_DNA"/>
</dbReference>
<dbReference type="Pfam" id="PF07687">
    <property type="entry name" value="M20_dimer"/>
    <property type="match status" value="1"/>
</dbReference>
<evidence type="ECO:0000313" key="5">
    <source>
        <dbReference type="Proteomes" id="UP000298517"/>
    </source>
</evidence>
<dbReference type="InterPro" id="IPR002933">
    <property type="entry name" value="Peptidase_M20"/>
</dbReference>
<comment type="caution">
    <text evidence="4">The sequence shown here is derived from an EMBL/GenBank/DDBJ whole genome shotgun (WGS) entry which is preliminary data.</text>
</comment>
<feature type="binding site" evidence="2">
    <location>
        <position position="99"/>
    </location>
    <ligand>
        <name>Mn(2+)</name>
        <dbReference type="ChEBI" id="CHEBI:29035"/>
        <label>2</label>
    </ligand>
</feature>
<dbReference type="PIRSF" id="PIRSF005962">
    <property type="entry name" value="Pept_M20D_amidohydro"/>
    <property type="match status" value="1"/>
</dbReference>
<keyword evidence="2" id="KW-0479">Metal-binding</keyword>
<name>A0A4Y8ASR8_9FLAO</name>
<dbReference type="PANTHER" id="PTHR11014:SF169">
    <property type="entry name" value="CLAN MH, FAMILY M20, PEPTIDASE T-LIKE METALLOPEPTIDASE"/>
    <property type="match status" value="1"/>
</dbReference>
<dbReference type="SUPFAM" id="SSF55031">
    <property type="entry name" value="Bacterial exopeptidase dimerisation domain"/>
    <property type="match status" value="1"/>
</dbReference>
<dbReference type="GO" id="GO:0016787">
    <property type="term" value="F:hydrolase activity"/>
    <property type="evidence" value="ECO:0007669"/>
    <property type="project" value="UniProtKB-KW"/>
</dbReference>